<reference evidence="2 3" key="1">
    <citation type="submission" date="2020-09" db="EMBL/GenBank/DDBJ databases">
        <title>De no assembly of potato wild relative species, Solanum commersonii.</title>
        <authorList>
            <person name="Cho K."/>
        </authorList>
    </citation>
    <scope>NUCLEOTIDE SEQUENCE [LARGE SCALE GENOMIC DNA]</scope>
    <source>
        <strain evidence="2">LZ3.2</strain>
        <tissue evidence="2">Leaf</tissue>
    </source>
</reference>
<feature type="compositionally biased region" description="Polar residues" evidence="1">
    <location>
        <begin position="348"/>
        <end position="358"/>
    </location>
</feature>
<name>A0A9J5XZC2_SOLCO</name>
<keyword evidence="3" id="KW-1185">Reference proteome</keyword>
<evidence type="ECO:0000313" key="2">
    <source>
        <dbReference type="EMBL" id="KAG5593545.1"/>
    </source>
</evidence>
<dbReference type="AlphaFoldDB" id="A0A9J5XZC2"/>
<organism evidence="2 3">
    <name type="scientific">Solanum commersonii</name>
    <name type="common">Commerson's wild potato</name>
    <name type="synonym">Commerson's nightshade</name>
    <dbReference type="NCBI Taxonomy" id="4109"/>
    <lineage>
        <taxon>Eukaryota</taxon>
        <taxon>Viridiplantae</taxon>
        <taxon>Streptophyta</taxon>
        <taxon>Embryophyta</taxon>
        <taxon>Tracheophyta</taxon>
        <taxon>Spermatophyta</taxon>
        <taxon>Magnoliopsida</taxon>
        <taxon>eudicotyledons</taxon>
        <taxon>Gunneridae</taxon>
        <taxon>Pentapetalae</taxon>
        <taxon>asterids</taxon>
        <taxon>lamiids</taxon>
        <taxon>Solanales</taxon>
        <taxon>Solanaceae</taxon>
        <taxon>Solanoideae</taxon>
        <taxon>Solaneae</taxon>
        <taxon>Solanum</taxon>
    </lineage>
</organism>
<feature type="region of interest" description="Disordered" evidence="1">
    <location>
        <begin position="340"/>
        <end position="415"/>
    </location>
</feature>
<proteinExistence type="predicted"/>
<protein>
    <submittedName>
        <fullName evidence="2">Uncharacterized protein</fullName>
    </submittedName>
</protein>
<evidence type="ECO:0000256" key="1">
    <source>
        <dbReference type="SAM" id="MobiDB-lite"/>
    </source>
</evidence>
<evidence type="ECO:0000313" key="3">
    <source>
        <dbReference type="Proteomes" id="UP000824120"/>
    </source>
</evidence>
<feature type="compositionally biased region" description="Polar residues" evidence="1">
    <location>
        <begin position="373"/>
        <end position="390"/>
    </location>
</feature>
<accession>A0A9J5XZC2</accession>
<sequence>MEPVGPLQDQTSLGEASWPSRPKRLIFKVKRAPEQFKDVLVIQNFDHIFADIFHGSVKTLAMDPDGLTAKTAHFQGQTILENVHEFFDDPEFRPSFCQKFSWTFVKTLAMEFVGPDGQNGPFLRSNDPQSRNSNVIFAKKFTCTSVKTLTMEPASAKTAHSEDQTIPEADLSYGVSWSPRQNGPFTMSNDPRSSYGASWSPWQKRSFFKVKRSLEQVWNQLVTMAKTANLQGQTSPRADLSYRASWSPWLKQPIYKVKQSPEQTSVKTLATKPLGHHGKNNPFTRLNEPWSSYGASWSPRQKGPIFKVKRAPEQTSTNVVACDVAHLTSASHKLCGKITDDARRPHPTSANQCVQATDDTGRPRSMLADRYVQATNNAGRPRPTSANQCEQAKDDAGRPRPTSTDRCRQSTNYVA</sequence>
<dbReference type="EMBL" id="JACXVP010000008">
    <property type="protein sequence ID" value="KAG5593545.1"/>
    <property type="molecule type" value="Genomic_DNA"/>
</dbReference>
<feature type="compositionally biased region" description="Basic and acidic residues" evidence="1">
    <location>
        <begin position="391"/>
        <end position="408"/>
    </location>
</feature>
<comment type="caution">
    <text evidence="2">The sequence shown here is derived from an EMBL/GenBank/DDBJ whole genome shotgun (WGS) entry which is preliminary data.</text>
</comment>
<gene>
    <name evidence="2" type="ORF">H5410_044059</name>
</gene>
<dbReference type="Proteomes" id="UP000824120">
    <property type="component" value="Chromosome 8"/>
</dbReference>